<feature type="compositionally biased region" description="Basic and acidic residues" evidence="1">
    <location>
        <begin position="28"/>
        <end position="40"/>
    </location>
</feature>
<dbReference type="InterPro" id="IPR036086">
    <property type="entry name" value="ParB/Sulfiredoxin_sf"/>
</dbReference>
<gene>
    <name evidence="2" type="ORF">METZ01_LOCUS364154</name>
</gene>
<dbReference type="Gene3D" id="3.90.1530.10">
    <property type="entry name" value="Conserved hypothetical protein from pyrococcus furiosus pfu- 392566-001, ParB domain"/>
    <property type="match status" value="1"/>
</dbReference>
<accession>A0A382SMW8</accession>
<dbReference type="SUPFAM" id="SSF110849">
    <property type="entry name" value="ParB/Sulfiredoxin"/>
    <property type="match status" value="1"/>
</dbReference>
<evidence type="ECO:0000256" key="1">
    <source>
        <dbReference type="SAM" id="MobiDB-lite"/>
    </source>
</evidence>
<dbReference type="CDD" id="cd16387">
    <property type="entry name" value="ParB_N_Srx"/>
    <property type="match status" value="1"/>
</dbReference>
<feature type="region of interest" description="Disordered" evidence="1">
    <location>
        <begin position="1"/>
        <end position="81"/>
    </location>
</feature>
<dbReference type="AlphaFoldDB" id="A0A382SMW8"/>
<organism evidence="2">
    <name type="scientific">marine metagenome</name>
    <dbReference type="NCBI Taxonomy" id="408172"/>
    <lineage>
        <taxon>unclassified sequences</taxon>
        <taxon>metagenomes</taxon>
        <taxon>ecological metagenomes</taxon>
    </lineage>
</organism>
<feature type="non-terminal residue" evidence="2">
    <location>
        <position position="248"/>
    </location>
</feature>
<evidence type="ECO:0000313" key="2">
    <source>
        <dbReference type="EMBL" id="SVD11300.1"/>
    </source>
</evidence>
<proteinExistence type="predicted"/>
<name>A0A382SMW8_9ZZZZ</name>
<reference evidence="2" key="1">
    <citation type="submission" date="2018-05" db="EMBL/GenBank/DDBJ databases">
        <authorList>
            <person name="Lanie J.A."/>
            <person name="Ng W.-L."/>
            <person name="Kazmierczak K.M."/>
            <person name="Andrzejewski T.M."/>
            <person name="Davidsen T.M."/>
            <person name="Wayne K.J."/>
            <person name="Tettelin H."/>
            <person name="Glass J.I."/>
            <person name="Rusch D."/>
            <person name="Podicherti R."/>
            <person name="Tsui H.-C.T."/>
            <person name="Winkler M.E."/>
        </authorList>
    </citation>
    <scope>NUCLEOTIDE SEQUENCE</scope>
</reference>
<feature type="compositionally biased region" description="Basic and acidic residues" evidence="1">
    <location>
        <begin position="1"/>
        <end position="13"/>
    </location>
</feature>
<sequence length="248" mass="26720">MIKLKELIDEKKCGVGQNPEDTGCEPASGEKGKEKKDEKPKKKGGLPGIDGPPHPDSPSQRGGTTKGPKSDDDAVGTDAAKERAIIAGVQDLIHDDRDVDLCKVQVPGSNLFCGDNKGIPRHEMPQLKSKPKPGGKADQMVKAGVLKLDKEGEVNTEKLFLKKIGKEAKPARVKVTDLKATQNQLVGKKVSLFLNQLQNGDPDSEFTKKLNEPIIVSRDPETGERYIVDGHHRWAALVAQDIANGGDG</sequence>
<dbReference type="EMBL" id="UINC01130308">
    <property type="protein sequence ID" value="SVD11300.1"/>
    <property type="molecule type" value="Genomic_DNA"/>
</dbReference>
<protein>
    <submittedName>
        <fullName evidence="2">Uncharacterized protein</fullName>
    </submittedName>
</protein>